<comment type="caution">
    <text evidence="1">The sequence shown here is derived from an EMBL/GenBank/DDBJ whole genome shotgun (WGS) entry which is preliminary data.</text>
</comment>
<accession>A0A815NQ06</accession>
<name>A0A815NQ06_9BILA</name>
<reference evidence="1" key="1">
    <citation type="submission" date="2021-02" db="EMBL/GenBank/DDBJ databases">
        <authorList>
            <person name="Nowell W R."/>
        </authorList>
    </citation>
    <scope>NUCLEOTIDE SEQUENCE</scope>
</reference>
<dbReference type="AlphaFoldDB" id="A0A815NQ06"/>
<evidence type="ECO:0000313" key="1">
    <source>
        <dbReference type="EMBL" id="CAF1436752.1"/>
    </source>
</evidence>
<gene>
    <name evidence="1" type="ORF">ZHD862_LOCUS34633</name>
</gene>
<sequence>MSYIQEQSDVNEPLSPERKKFRITLTKENDYLTGHDWEELIKTRIPYLRKFDYEYYEHRPFDDTCILFFKKINQFISPFWIKQQLFFQFTINMDQENVNGSIHPYRNIWIDIYKHPEIVTYFNQNTENSSIQLIKTIQLSINGNSSDEKNQLFIDKFKSIFSTIYFTRLNINCKNISIEQFVEIIHLLPNLDSLKVSYLPTIQLDWLFDNDGETCFTTSIKNKITKVNLVKMIDIEQIHLLLYLYRRIQYFQIDLPVDMDPQMIVRFIIIKSSIYTPYFNCLCLSILNFNEDTIEQLEKLIESEKLLFNYRIKCICDNVLLKWNRF</sequence>
<proteinExistence type="predicted"/>
<dbReference type="Proteomes" id="UP000663864">
    <property type="component" value="Unassembled WGS sequence"/>
</dbReference>
<organism evidence="1 2">
    <name type="scientific">Rotaria sordida</name>
    <dbReference type="NCBI Taxonomy" id="392033"/>
    <lineage>
        <taxon>Eukaryota</taxon>
        <taxon>Metazoa</taxon>
        <taxon>Spiralia</taxon>
        <taxon>Gnathifera</taxon>
        <taxon>Rotifera</taxon>
        <taxon>Eurotatoria</taxon>
        <taxon>Bdelloidea</taxon>
        <taxon>Philodinida</taxon>
        <taxon>Philodinidae</taxon>
        <taxon>Rotaria</taxon>
    </lineage>
</organism>
<dbReference type="EMBL" id="CAJNOT010004559">
    <property type="protein sequence ID" value="CAF1436752.1"/>
    <property type="molecule type" value="Genomic_DNA"/>
</dbReference>
<protein>
    <submittedName>
        <fullName evidence="1">Uncharacterized protein</fullName>
    </submittedName>
</protein>
<evidence type="ECO:0000313" key="2">
    <source>
        <dbReference type="Proteomes" id="UP000663864"/>
    </source>
</evidence>